<keyword evidence="1 2" id="KW-0728">SH3 domain</keyword>
<dbReference type="AlphaFoldDB" id="A0A7S2S4P7"/>
<evidence type="ECO:0000256" key="3">
    <source>
        <dbReference type="SAM" id="Coils"/>
    </source>
</evidence>
<dbReference type="Pfam" id="PF14604">
    <property type="entry name" value="SH3_9"/>
    <property type="match status" value="1"/>
</dbReference>
<accession>A0A7S2S4P7</accession>
<protein>
    <recommendedName>
        <fullName evidence="5">SH3 domain-containing protein</fullName>
    </recommendedName>
</protein>
<feature type="region of interest" description="Disordered" evidence="4">
    <location>
        <begin position="60"/>
        <end position="80"/>
    </location>
</feature>
<dbReference type="Gene3D" id="2.30.30.40">
    <property type="entry name" value="SH3 Domains"/>
    <property type="match status" value="1"/>
</dbReference>
<feature type="coiled-coil region" evidence="3">
    <location>
        <begin position="144"/>
        <end position="171"/>
    </location>
</feature>
<evidence type="ECO:0000313" key="6">
    <source>
        <dbReference type="EMBL" id="CAD9689444.1"/>
    </source>
</evidence>
<organism evidence="6">
    <name type="scientific">Mucochytrium quahogii</name>
    <dbReference type="NCBI Taxonomy" id="96639"/>
    <lineage>
        <taxon>Eukaryota</taxon>
        <taxon>Sar</taxon>
        <taxon>Stramenopiles</taxon>
        <taxon>Bigyra</taxon>
        <taxon>Labyrinthulomycetes</taxon>
        <taxon>Thraustochytrida</taxon>
        <taxon>Thraustochytriidae</taxon>
        <taxon>Mucochytrium</taxon>
    </lineage>
</organism>
<evidence type="ECO:0000259" key="5">
    <source>
        <dbReference type="PROSITE" id="PS50002"/>
    </source>
</evidence>
<dbReference type="PROSITE" id="PS50002">
    <property type="entry name" value="SH3"/>
    <property type="match status" value="1"/>
</dbReference>
<sequence length="192" mass="22171">MLFLVKYTFSAQDQGELSVQKGDIVRVNNQSQQLSKDGWTLVETVHQPFLKGYVPTNYITPAETKTNPKNRPPVRRLSDPRLPAQLLEKLEEPTECDESPKKPIVAKQQPQVDLSRIFDKHDSAFEKIMAAISSIETTHIHRQVQTQQEKNKNIIHTINQIQQQLDKQRQALEIRIQHDNESINNRLAQLYA</sequence>
<dbReference type="SUPFAM" id="SSF50044">
    <property type="entry name" value="SH3-domain"/>
    <property type="match status" value="1"/>
</dbReference>
<feature type="domain" description="SH3" evidence="5">
    <location>
        <begin position="1"/>
        <end position="64"/>
    </location>
</feature>
<dbReference type="EMBL" id="HBHK01016400">
    <property type="protein sequence ID" value="CAD9689444.1"/>
    <property type="molecule type" value="Transcribed_RNA"/>
</dbReference>
<feature type="compositionally biased region" description="Polar residues" evidence="4">
    <location>
        <begin position="60"/>
        <end position="69"/>
    </location>
</feature>
<gene>
    <name evidence="6" type="ORF">QSP1433_LOCUS10254</name>
</gene>
<dbReference type="SMART" id="SM00326">
    <property type="entry name" value="SH3"/>
    <property type="match status" value="1"/>
</dbReference>
<reference evidence="6" key="1">
    <citation type="submission" date="2021-01" db="EMBL/GenBank/DDBJ databases">
        <authorList>
            <person name="Corre E."/>
            <person name="Pelletier E."/>
            <person name="Niang G."/>
            <person name="Scheremetjew M."/>
            <person name="Finn R."/>
            <person name="Kale V."/>
            <person name="Holt S."/>
            <person name="Cochrane G."/>
            <person name="Meng A."/>
            <person name="Brown T."/>
            <person name="Cohen L."/>
        </authorList>
    </citation>
    <scope>NUCLEOTIDE SEQUENCE</scope>
    <source>
        <strain evidence="6">NY070348D</strain>
    </source>
</reference>
<dbReference type="InterPro" id="IPR036028">
    <property type="entry name" value="SH3-like_dom_sf"/>
</dbReference>
<name>A0A7S2S4P7_9STRA</name>
<evidence type="ECO:0000256" key="4">
    <source>
        <dbReference type="SAM" id="MobiDB-lite"/>
    </source>
</evidence>
<evidence type="ECO:0000256" key="1">
    <source>
        <dbReference type="ARBA" id="ARBA00022443"/>
    </source>
</evidence>
<proteinExistence type="predicted"/>
<evidence type="ECO:0000256" key="2">
    <source>
        <dbReference type="PROSITE-ProRule" id="PRU00192"/>
    </source>
</evidence>
<keyword evidence="3" id="KW-0175">Coiled coil</keyword>
<dbReference type="InterPro" id="IPR001452">
    <property type="entry name" value="SH3_domain"/>
</dbReference>